<dbReference type="AlphaFoldDB" id="A0A1F6PC04"/>
<keyword evidence="2" id="KW-0645">Protease</keyword>
<evidence type="ECO:0000256" key="4">
    <source>
        <dbReference type="ARBA" id="ARBA00022825"/>
    </source>
</evidence>
<proteinExistence type="inferred from homology"/>
<accession>A0A1F6PC04</accession>
<gene>
    <name evidence="5" type="ORF">A2538_00615</name>
</gene>
<organism evidence="5 6">
    <name type="scientific">Candidatus Magasanikbacteria bacterium RIFOXYD2_FULL_41_14</name>
    <dbReference type="NCBI Taxonomy" id="1798709"/>
    <lineage>
        <taxon>Bacteria</taxon>
        <taxon>Candidatus Magasanikiibacteriota</taxon>
    </lineage>
</organism>
<name>A0A1F6PC04_9BACT</name>
<dbReference type="EMBL" id="MFRE01000023">
    <property type="protein sequence ID" value="OGH93691.1"/>
    <property type="molecule type" value="Genomic_DNA"/>
</dbReference>
<evidence type="ECO:0000256" key="1">
    <source>
        <dbReference type="ARBA" id="ARBA00006534"/>
    </source>
</evidence>
<dbReference type="Gene3D" id="3.40.50.880">
    <property type="match status" value="1"/>
</dbReference>
<evidence type="ECO:0000256" key="2">
    <source>
        <dbReference type="ARBA" id="ARBA00022670"/>
    </source>
</evidence>
<keyword evidence="4" id="KW-0720">Serine protease</keyword>
<dbReference type="GO" id="GO:0006508">
    <property type="term" value="P:proteolysis"/>
    <property type="evidence" value="ECO:0007669"/>
    <property type="project" value="UniProtKB-KW"/>
</dbReference>
<reference evidence="5 6" key="1">
    <citation type="journal article" date="2016" name="Nat. Commun.">
        <title>Thousands of microbial genomes shed light on interconnected biogeochemical processes in an aquifer system.</title>
        <authorList>
            <person name="Anantharaman K."/>
            <person name="Brown C.T."/>
            <person name="Hug L.A."/>
            <person name="Sharon I."/>
            <person name="Castelle C.J."/>
            <person name="Probst A.J."/>
            <person name="Thomas B.C."/>
            <person name="Singh A."/>
            <person name="Wilkins M.J."/>
            <person name="Karaoz U."/>
            <person name="Brodie E.L."/>
            <person name="Williams K.H."/>
            <person name="Hubbard S.S."/>
            <person name="Banfield J.F."/>
        </authorList>
    </citation>
    <scope>NUCLEOTIDE SEQUENCE [LARGE SCALE GENOMIC DNA]</scope>
</reference>
<protein>
    <recommendedName>
        <fullName evidence="7">Peptidase E</fullName>
    </recommendedName>
</protein>
<evidence type="ECO:0000313" key="5">
    <source>
        <dbReference type="EMBL" id="OGH93691.1"/>
    </source>
</evidence>
<keyword evidence="3" id="KW-0378">Hydrolase</keyword>
<comment type="similarity">
    <text evidence="1">Belongs to the peptidase S51 family.</text>
</comment>
<dbReference type="InterPro" id="IPR005320">
    <property type="entry name" value="Peptidase_S51"/>
</dbReference>
<dbReference type="GO" id="GO:0008236">
    <property type="term" value="F:serine-type peptidase activity"/>
    <property type="evidence" value="ECO:0007669"/>
    <property type="project" value="UniProtKB-KW"/>
</dbReference>
<evidence type="ECO:0000313" key="6">
    <source>
        <dbReference type="Proteomes" id="UP000178254"/>
    </source>
</evidence>
<dbReference type="InterPro" id="IPR029062">
    <property type="entry name" value="Class_I_gatase-like"/>
</dbReference>
<sequence>MTKYILHGGETSRQSPDNKKFFSEVTNSLSDGATILCIYFSSEKEKWLNKFEQDKLNFSSTTRQKVFKFVLADDKTYTLIEQIKQADAIYLRGGNTEMLKEVLSKVENLGELWQGKVVAASSAGVYVLSKYYYTNSMDDIYNGFGVLPIKTFCHYAEEKSDKLVRLKKYGEDLEVYAIPEEKFFIIER</sequence>
<dbReference type="Pfam" id="PF03575">
    <property type="entry name" value="Peptidase_S51"/>
    <property type="match status" value="1"/>
</dbReference>
<evidence type="ECO:0000256" key="3">
    <source>
        <dbReference type="ARBA" id="ARBA00022801"/>
    </source>
</evidence>
<dbReference type="Proteomes" id="UP000178254">
    <property type="component" value="Unassembled WGS sequence"/>
</dbReference>
<comment type="caution">
    <text evidence="5">The sequence shown here is derived from an EMBL/GenBank/DDBJ whole genome shotgun (WGS) entry which is preliminary data.</text>
</comment>
<dbReference type="SUPFAM" id="SSF52317">
    <property type="entry name" value="Class I glutamine amidotransferase-like"/>
    <property type="match status" value="1"/>
</dbReference>
<evidence type="ECO:0008006" key="7">
    <source>
        <dbReference type="Google" id="ProtNLM"/>
    </source>
</evidence>